<reference evidence="2" key="2">
    <citation type="submission" date="2012-05" db="EMBL/GenBank/DDBJ databases">
        <title>The Genome Annotation of Fusarium oxysporum II5.</title>
        <authorList>
            <consortium name="The Broad Institute Genomics Platform"/>
            <person name="Ma L.-J."/>
            <person name="Corby-Kistler H."/>
            <person name="Broz K."/>
            <person name="Gale L.R."/>
            <person name="Jonkers W."/>
            <person name="O'Donnell K."/>
            <person name="Ploetz R."/>
            <person name="Steinberg C."/>
            <person name="Schwartz D.C."/>
            <person name="VanEtten H."/>
            <person name="Zhou S."/>
            <person name="Young S.K."/>
            <person name="Zeng Q."/>
            <person name="Gargeya S."/>
            <person name="Fitzgerald M."/>
            <person name="Abouelleil A."/>
            <person name="Alvarado L."/>
            <person name="Chapman S.B."/>
            <person name="Gainer-Dewar J."/>
            <person name="Goldberg J."/>
            <person name="Griggs A."/>
            <person name="Gujja S."/>
            <person name="Hansen M."/>
            <person name="Howarth C."/>
            <person name="Imamovic A."/>
            <person name="Ireland A."/>
            <person name="Larimer J."/>
            <person name="McCowan C."/>
            <person name="Murphy C."/>
            <person name="Pearson M."/>
            <person name="Poon T.W."/>
            <person name="Priest M."/>
            <person name="Roberts A."/>
            <person name="Saif S."/>
            <person name="Shea T."/>
            <person name="Sykes S."/>
            <person name="Wortman J."/>
            <person name="Nusbaum C."/>
            <person name="Birren B."/>
        </authorList>
    </citation>
    <scope>NUCLEOTIDE SEQUENCE</scope>
    <source>
        <strain evidence="2">54006</strain>
    </source>
</reference>
<evidence type="ECO:0000256" key="1">
    <source>
        <dbReference type="ARBA" id="ARBA00023242"/>
    </source>
</evidence>
<reference evidence="2" key="1">
    <citation type="submission" date="2011-11" db="EMBL/GenBank/DDBJ databases">
        <title>The Genome Sequence of Fusarium oxysporum II5.</title>
        <authorList>
            <consortium name="The Broad Institute Genome Sequencing Platform"/>
            <person name="Ma L.-J."/>
            <person name="Gale L.R."/>
            <person name="Schwartz D.C."/>
            <person name="Zhou S."/>
            <person name="Corby-Kistler H."/>
            <person name="Young S.K."/>
            <person name="Zeng Q."/>
            <person name="Gargeya S."/>
            <person name="Fitzgerald M."/>
            <person name="Haas B."/>
            <person name="Abouelleil A."/>
            <person name="Alvarado L."/>
            <person name="Arachchi H.M."/>
            <person name="Berlin A."/>
            <person name="Brown A."/>
            <person name="Chapman S.B."/>
            <person name="Chen Z."/>
            <person name="Dunbar C."/>
            <person name="Freedman E."/>
            <person name="Gearin G."/>
            <person name="Goldberg J."/>
            <person name="Griggs A."/>
            <person name="Gujja S."/>
            <person name="Heiman D."/>
            <person name="Howarth C."/>
            <person name="Larson L."/>
            <person name="Lui A."/>
            <person name="MacDonald P.J.P."/>
            <person name="Montmayeur A."/>
            <person name="Murphy C."/>
            <person name="Neiman D."/>
            <person name="Pearson M."/>
            <person name="Priest M."/>
            <person name="Roberts A."/>
            <person name="Saif S."/>
            <person name="Shea T."/>
            <person name="Shenoy N."/>
            <person name="Sisk P."/>
            <person name="Stolte C."/>
            <person name="Sykes S."/>
            <person name="Wortman J."/>
            <person name="Nusbaum C."/>
            <person name="Birren B."/>
        </authorList>
    </citation>
    <scope>NUCLEOTIDE SEQUENCE [LARGE SCALE GENOMIC DNA]</scope>
    <source>
        <strain evidence="2">54006</strain>
    </source>
</reference>
<name>X0JX94_FUSO5</name>
<dbReference type="EMBL" id="JH658276">
    <property type="protein sequence ID" value="EXM05818.1"/>
    <property type="molecule type" value="Genomic_DNA"/>
</dbReference>
<dbReference type="GeneID" id="42029472"/>
<dbReference type="RefSeq" id="XP_031067907.1">
    <property type="nucleotide sequence ID" value="XM_031202460.1"/>
</dbReference>
<dbReference type="AlphaFoldDB" id="X0JX94"/>
<dbReference type="VEuPathDB" id="FungiDB:FOIG_04297"/>
<accession>X0JX94</accession>
<protein>
    <recommendedName>
        <fullName evidence="3">Transcription factor domain-containing protein</fullName>
    </recommendedName>
</protein>
<keyword evidence="1" id="KW-0539">Nucleus</keyword>
<gene>
    <name evidence="2" type="ORF">FOIG_04297</name>
</gene>
<dbReference type="PANTHER" id="PTHR37540">
    <property type="entry name" value="TRANSCRIPTION FACTOR (ACR-2), PUTATIVE-RELATED-RELATED"/>
    <property type="match status" value="1"/>
</dbReference>
<evidence type="ECO:0008006" key="3">
    <source>
        <dbReference type="Google" id="ProtNLM"/>
    </source>
</evidence>
<dbReference type="Proteomes" id="UP000030685">
    <property type="component" value="Unassembled WGS sequence"/>
</dbReference>
<dbReference type="InterPro" id="IPR021858">
    <property type="entry name" value="Fun_TF"/>
</dbReference>
<dbReference type="Pfam" id="PF11951">
    <property type="entry name" value="Fungal_trans_2"/>
    <property type="match status" value="1"/>
</dbReference>
<evidence type="ECO:0000313" key="2">
    <source>
        <dbReference type="EMBL" id="EXM05818.1"/>
    </source>
</evidence>
<dbReference type="PANTHER" id="PTHR37540:SF5">
    <property type="entry name" value="TRANSCRIPTION FACTOR DOMAIN-CONTAINING PROTEIN"/>
    <property type="match status" value="1"/>
</dbReference>
<sequence>MQLLEPGADRTLYSRTDTRAKMMEAFLLRPKSSICDKVREMCFAIGLVDQATLNLALAETALYSNEYTGDMHSGREDSTALKHYNLSLHFTSQKIQTSNSVPSDEILITVIGLANYDMSIGKVERYSTHLAGLETLVRGRGGVDRFRSSYLLLSLIWSDVIGSLSLDRPPRFAAPSHLWTQLEQPTITHVLAKTLKALRDLSPVLSDLCSVLLSLARVAKASQHWEESTFRYCETILHSSYFLLLVPRHTPSEGPEGHSSRISQIHQVVRLAALRFLVTAAEHSHHTVGAIQYRKPQLSHLLTGYEISWDGLEELQVWVQVIAAVTEGTRDRSWMTQRIALTIERLGLNWIELEGMLRQIAWVDSFEGEFSRLEEAVNSQEIARVG</sequence>
<organism evidence="2">
    <name type="scientific">Fusarium odoratissimum (strain NRRL 54006)</name>
    <dbReference type="NCBI Taxonomy" id="1089451"/>
    <lineage>
        <taxon>Eukaryota</taxon>
        <taxon>Fungi</taxon>
        <taxon>Dikarya</taxon>
        <taxon>Ascomycota</taxon>
        <taxon>Pezizomycotina</taxon>
        <taxon>Sordariomycetes</taxon>
        <taxon>Hypocreomycetidae</taxon>
        <taxon>Hypocreales</taxon>
        <taxon>Nectriaceae</taxon>
        <taxon>Fusarium</taxon>
        <taxon>Fusarium oxysporum species complex</taxon>
        <taxon>Fusarium oxysporum f. sp. cubense (strain race 4)</taxon>
    </lineage>
</organism>
<proteinExistence type="predicted"/>